<dbReference type="Pfam" id="PF00535">
    <property type="entry name" value="Glycos_transf_2"/>
    <property type="match status" value="1"/>
</dbReference>
<gene>
    <name evidence="2" type="ORF">PrebiDRAFT_1097</name>
</gene>
<dbReference type="SUPFAM" id="SSF53448">
    <property type="entry name" value="Nucleotide-diphospho-sugar transferases"/>
    <property type="match status" value="1"/>
</dbReference>
<organism evidence="2 3">
    <name type="scientific">Prevotella bivia DSM 20514</name>
    <dbReference type="NCBI Taxonomy" id="868129"/>
    <lineage>
        <taxon>Bacteria</taxon>
        <taxon>Pseudomonadati</taxon>
        <taxon>Bacteroidota</taxon>
        <taxon>Bacteroidia</taxon>
        <taxon>Bacteroidales</taxon>
        <taxon>Prevotellaceae</taxon>
        <taxon>Prevotella</taxon>
    </lineage>
</organism>
<feature type="domain" description="Glycosyltransferase 2-like" evidence="1">
    <location>
        <begin position="3"/>
        <end position="109"/>
    </location>
</feature>
<protein>
    <submittedName>
        <fullName evidence="2">Glycosyl transferase</fullName>
    </submittedName>
</protein>
<dbReference type="AlphaFoldDB" id="I4Z9D4"/>
<dbReference type="InterPro" id="IPR001173">
    <property type="entry name" value="Glyco_trans_2-like"/>
</dbReference>
<dbReference type="CDD" id="cd00761">
    <property type="entry name" value="Glyco_tranf_GTA_type"/>
    <property type="match status" value="1"/>
</dbReference>
<evidence type="ECO:0000259" key="1">
    <source>
        <dbReference type="Pfam" id="PF00535"/>
    </source>
</evidence>
<dbReference type="Gene3D" id="3.90.550.10">
    <property type="entry name" value="Spore Coat Polysaccharide Biosynthesis Protein SpsA, Chain A"/>
    <property type="match status" value="1"/>
</dbReference>
<dbReference type="PANTHER" id="PTHR22916">
    <property type="entry name" value="GLYCOSYLTRANSFERASE"/>
    <property type="match status" value="1"/>
</dbReference>
<dbReference type="GO" id="GO:0016758">
    <property type="term" value="F:hexosyltransferase activity"/>
    <property type="evidence" value="ECO:0007669"/>
    <property type="project" value="UniProtKB-ARBA"/>
</dbReference>
<accession>I4Z9D4</accession>
<name>I4Z9D4_9BACT</name>
<dbReference type="PANTHER" id="PTHR22916:SF3">
    <property type="entry name" value="UDP-GLCNAC:BETAGAL BETA-1,3-N-ACETYLGLUCOSAMINYLTRANSFERASE-LIKE PROTEIN 1"/>
    <property type="match status" value="1"/>
</dbReference>
<keyword evidence="3" id="KW-1185">Reference proteome</keyword>
<dbReference type="EMBL" id="JH660660">
    <property type="protein sequence ID" value="EIM32826.1"/>
    <property type="molecule type" value="Genomic_DNA"/>
</dbReference>
<keyword evidence="2" id="KW-0808">Transferase</keyword>
<dbReference type="HOGENOM" id="CLU_074336_0_0_10"/>
<evidence type="ECO:0000313" key="2">
    <source>
        <dbReference type="EMBL" id="EIM32826.1"/>
    </source>
</evidence>
<sequence length="308" mass="35696">MITVFTPTYNRGNLLKRLYDSLCNQSFKDFEWLVVDDGSTDNTGELMKQIMTDGSNKFVIRYFKKANGGKHSAINFGVKEAKGELFFIVDSDDILPPFALQDVIDVWHNIYNKEQYAGVCGLDGYLESEVVIGSGFPRKLIKEKIKLSSGEIVKYIDGTNMGIRFGIGIQGDMKEIFKTDVLREFPFPEIRGEKFCPEVLIWNRIGAKYKMRYFDKVIYLAEYQEGGITAGITKARMNSPIASMMTYQEMTTYDIPLKWKIRSAINYWRFRQCLKKKDAEIPKLSILWNIFMPIGWLMHNRDLKNVRR</sequence>
<dbReference type="InterPro" id="IPR029044">
    <property type="entry name" value="Nucleotide-diphossugar_trans"/>
</dbReference>
<dbReference type="Proteomes" id="UP000002786">
    <property type="component" value="Unassembled WGS sequence"/>
</dbReference>
<proteinExistence type="predicted"/>
<evidence type="ECO:0000313" key="3">
    <source>
        <dbReference type="Proteomes" id="UP000002786"/>
    </source>
</evidence>
<reference evidence="2 3" key="1">
    <citation type="submission" date="2012-02" db="EMBL/GenBank/DDBJ databases">
        <title>Improved High-Quality Draft genome of Prevotella bivia DSM 20514.</title>
        <authorList>
            <consortium name="US DOE Joint Genome Institute (JGI-PGF)"/>
            <person name="Lucas S."/>
            <person name="Copeland A."/>
            <person name="Lapidus A."/>
            <person name="Bruce D."/>
            <person name="Goodwin L."/>
            <person name="Pitluck S."/>
            <person name="Peters L."/>
            <person name="Mikhailova N."/>
            <person name="Munk A.C.C."/>
            <person name="Kyrpides N."/>
            <person name="Mavromatis K."/>
            <person name="Detter J.C."/>
            <person name="Han C."/>
            <person name="Land M."/>
            <person name="Hauser L."/>
            <person name="Markowitz V."/>
            <person name="Cheng J.-F."/>
            <person name="Hugenholtz P."/>
            <person name="Woyke T."/>
            <person name="Wu D."/>
            <person name="Gronow S."/>
            <person name="Wellnitz S."/>
            <person name="Brambilla E."/>
            <person name="Klenk H.-P."/>
            <person name="Eisen J.A."/>
        </authorList>
    </citation>
    <scope>NUCLEOTIDE SEQUENCE [LARGE SCALE GENOMIC DNA]</scope>
    <source>
        <strain evidence="2 3">DSM 20514</strain>
    </source>
</reference>